<dbReference type="EMBL" id="CAUYUJ010013958">
    <property type="protein sequence ID" value="CAK0836965.1"/>
    <property type="molecule type" value="Genomic_DNA"/>
</dbReference>
<comment type="caution">
    <text evidence="2">The sequence shown here is derived from an EMBL/GenBank/DDBJ whole genome shotgun (WGS) entry which is preliminary data.</text>
</comment>
<feature type="region of interest" description="Disordered" evidence="1">
    <location>
        <begin position="172"/>
        <end position="191"/>
    </location>
</feature>
<name>A0ABN9SWM8_9DINO</name>
<evidence type="ECO:0000313" key="3">
    <source>
        <dbReference type="Proteomes" id="UP001189429"/>
    </source>
</evidence>
<reference evidence="2" key="1">
    <citation type="submission" date="2023-10" db="EMBL/GenBank/DDBJ databases">
        <authorList>
            <person name="Chen Y."/>
            <person name="Shah S."/>
            <person name="Dougan E. K."/>
            <person name="Thang M."/>
            <person name="Chan C."/>
        </authorList>
    </citation>
    <scope>NUCLEOTIDE SEQUENCE [LARGE SCALE GENOMIC DNA]</scope>
</reference>
<sequence length="504" mass="55405">MQSAVLAAFIITGAVRFFMPVSTIALNKPIFRPRGVPFLDAFNRRAERAQAQGYLQSQSCGHQFIAVLAAISSEAKVLVQATARTRHLEHETGVDRRNGSDLHRTVLAQGLVPQSVADEFMQWNETGDTARHKKWFQTDKKQARKAWADSIDEILSKVNDVVPRVDAMRLGSHSRRAGSCGPSGSDPAPSTDMALDSIVQLIEQRILDKLDAKFHAGFALLSYSYTKQLPALFTRAIQPVTETLQSQVAKEVNNMRSETAASYNTRMVPTKICHAADEAHAAAVAARRVVEEARCRLHAPVEAGMKPAKLQLQGDDMRGGIVDTVDQRLQDIDRDTDEMQQHIDLPEQHVQHLQGHEQYFDNRDGSGHFDSYFGTLLKHIRHDDCCNAFARILNPPAVPLLLVAGTLAIAVHLHQKPPSIESDELQQQIGHAGPTHGSHDAPGLFGSNFDDLFARIQRADCCDGLAKVLDPLGLSMPPPGLFEKTQQTAAAAVPMRSEPDALQT</sequence>
<gene>
    <name evidence="2" type="ORF">PCOR1329_LOCUS33312</name>
</gene>
<proteinExistence type="predicted"/>
<keyword evidence="3" id="KW-1185">Reference proteome</keyword>
<organism evidence="2 3">
    <name type="scientific">Prorocentrum cordatum</name>
    <dbReference type="NCBI Taxonomy" id="2364126"/>
    <lineage>
        <taxon>Eukaryota</taxon>
        <taxon>Sar</taxon>
        <taxon>Alveolata</taxon>
        <taxon>Dinophyceae</taxon>
        <taxon>Prorocentrales</taxon>
        <taxon>Prorocentraceae</taxon>
        <taxon>Prorocentrum</taxon>
    </lineage>
</organism>
<evidence type="ECO:0000313" key="2">
    <source>
        <dbReference type="EMBL" id="CAK0836965.1"/>
    </source>
</evidence>
<dbReference type="Proteomes" id="UP001189429">
    <property type="component" value="Unassembled WGS sequence"/>
</dbReference>
<evidence type="ECO:0000256" key="1">
    <source>
        <dbReference type="SAM" id="MobiDB-lite"/>
    </source>
</evidence>
<accession>A0ABN9SWM8</accession>
<protein>
    <submittedName>
        <fullName evidence="2">Uncharacterized protein</fullName>
    </submittedName>
</protein>
<feature type="non-terminal residue" evidence="2">
    <location>
        <position position="504"/>
    </location>
</feature>